<comment type="caution">
    <text evidence="4">The sequence shown here is derived from an EMBL/GenBank/DDBJ whole genome shotgun (WGS) entry which is preliminary data.</text>
</comment>
<evidence type="ECO:0000256" key="3">
    <source>
        <dbReference type="SAM" id="MobiDB-lite"/>
    </source>
</evidence>
<dbReference type="AlphaFoldDB" id="A0ABD2ZW48"/>
<keyword evidence="2" id="KW-0131">Cell cycle</keyword>
<gene>
    <name evidence="4" type="ORF">ACH5RR_016362</name>
</gene>
<protein>
    <submittedName>
        <fullName evidence="4">Uncharacterized protein</fullName>
    </submittedName>
</protein>
<accession>A0ABD2ZW48</accession>
<evidence type="ECO:0000256" key="1">
    <source>
        <dbReference type="ARBA" id="ARBA00023013"/>
    </source>
</evidence>
<keyword evidence="5" id="KW-1185">Reference proteome</keyword>
<organism evidence="4 5">
    <name type="scientific">Cinchona calisaya</name>
    <dbReference type="NCBI Taxonomy" id="153742"/>
    <lineage>
        <taxon>Eukaryota</taxon>
        <taxon>Viridiplantae</taxon>
        <taxon>Streptophyta</taxon>
        <taxon>Embryophyta</taxon>
        <taxon>Tracheophyta</taxon>
        <taxon>Spermatophyta</taxon>
        <taxon>Magnoliopsida</taxon>
        <taxon>eudicotyledons</taxon>
        <taxon>Gunneridae</taxon>
        <taxon>Pentapetalae</taxon>
        <taxon>asterids</taxon>
        <taxon>lamiids</taxon>
        <taxon>Gentianales</taxon>
        <taxon>Rubiaceae</taxon>
        <taxon>Cinchonoideae</taxon>
        <taxon>Cinchoneae</taxon>
        <taxon>Cinchona</taxon>
    </lineage>
</organism>
<feature type="compositionally biased region" description="Polar residues" evidence="3">
    <location>
        <begin position="39"/>
        <end position="49"/>
    </location>
</feature>
<dbReference type="PANTHER" id="PTHR33142">
    <property type="entry name" value="CYCLIN-DEPENDENT PROTEIN KINASE INHIBITOR SMR13"/>
    <property type="match status" value="1"/>
</dbReference>
<dbReference type="InterPro" id="IPR040389">
    <property type="entry name" value="SMR"/>
</dbReference>
<evidence type="ECO:0000313" key="5">
    <source>
        <dbReference type="Proteomes" id="UP001630127"/>
    </source>
</evidence>
<dbReference type="EMBL" id="JBJUIK010000007">
    <property type="protein sequence ID" value="KAL3523528.1"/>
    <property type="molecule type" value="Genomic_DNA"/>
</dbReference>
<evidence type="ECO:0000256" key="2">
    <source>
        <dbReference type="ARBA" id="ARBA00023306"/>
    </source>
</evidence>
<reference evidence="4 5" key="1">
    <citation type="submission" date="2024-11" db="EMBL/GenBank/DDBJ databases">
        <title>A near-complete genome assembly of Cinchona calisaya.</title>
        <authorList>
            <person name="Lian D.C."/>
            <person name="Zhao X.W."/>
            <person name="Wei L."/>
        </authorList>
    </citation>
    <scope>NUCLEOTIDE SEQUENCE [LARGE SCALE GENOMIC DNA]</scope>
    <source>
        <tissue evidence="4">Nenye</tissue>
    </source>
</reference>
<sequence>MSTDLELRQEMIEIIRLPVMKIKISQSSDITEDDDGSGINIQSENSTSNGDEDECRTPKLAQNMIPKILSCPPAPKKPRRVALSSCKRKLSEFFEFLASEEVESFFQQFDVNSSNGVIKKRCLV</sequence>
<keyword evidence="1" id="KW-0649">Protein kinase inhibitor</keyword>
<evidence type="ECO:0000313" key="4">
    <source>
        <dbReference type="EMBL" id="KAL3523528.1"/>
    </source>
</evidence>
<proteinExistence type="predicted"/>
<dbReference type="GO" id="GO:0004860">
    <property type="term" value="F:protein kinase inhibitor activity"/>
    <property type="evidence" value="ECO:0007669"/>
    <property type="project" value="UniProtKB-KW"/>
</dbReference>
<dbReference type="PANTHER" id="PTHR33142:SF89">
    <property type="entry name" value="CYCLIN-DEPENDENT PROTEIN KINASE INHIBITOR SMR2"/>
    <property type="match status" value="1"/>
</dbReference>
<dbReference type="Proteomes" id="UP001630127">
    <property type="component" value="Unassembled WGS sequence"/>
</dbReference>
<name>A0ABD2ZW48_9GENT</name>
<feature type="region of interest" description="Disordered" evidence="3">
    <location>
        <begin position="26"/>
        <end position="56"/>
    </location>
</feature>